<comment type="caution">
    <text evidence="3">The sequence shown here is derived from an EMBL/GenBank/DDBJ whole genome shotgun (WGS) entry which is preliminary data.</text>
</comment>
<dbReference type="Pfam" id="PF23150">
    <property type="entry name" value="CFAP61_dimer"/>
    <property type="match status" value="1"/>
</dbReference>
<gene>
    <name evidence="3" type="ORF">JOB18_022759</name>
</gene>
<evidence type="ECO:0000259" key="2">
    <source>
        <dbReference type="Pfam" id="PF23150"/>
    </source>
</evidence>
<feature type="domain" description="CFAP61 dimerisation" evidence="2">
    <location>
        <begin position="162"/>
        <end position="261"/>
    </location>
</feature>
<accession>A0AAV6PLR9</accession>
<evidence type="ECO:0000313" key="3">
    <source>
        <dbReference type="EMBL" id="KAG7466596.1"/>
    </source>
</evidence>
<feature type="compositionally biased region" description="Basic and acidic residues" evidence="1">
    <location>
        <begin position="134"/>
        <end position="162"/>
    </location>
</feature>
<feature type="compositionally biased region" description="Basic and acidic residues" evidence="1">
    <location>
        <begin position="112"/>
        <end position="122"/>
    </location>
</feature>
<dbReference type="Proteomes" id="UP000693946">
    <property type="component" value="Unassembled WGS sequence"/>
</dbReference>
<keyword evidence="4" id="KW-1185">Reference proteome</keyword>
<dbReference type="PANTHER" id="PTHR21178:SF8">
    <property type="entry name" value="CILIA- AND FLAGELLA-ASSOCIATED PROTEIN 61"/>
    <property type="match status" value="1"/>
</dbReference>
<evidence type="ECO:0000313" key="4">
    <source>
        <dbReference type="Proteomes" id="UP000693946"/>
    </source>
</evidence>
<evidence type="ECO:0000256" key="1">
    <source>
        <dbReference type="SAM" id="MobiDB-lite"/>
    </source>
</evidence>
<sequence>MNMWGEHEHVQRTCALTTRRTQHVKNMCRHECAPTTLSYEHVQERTCQGEHEHDQRRSGEHEYVHQRRSGEHEHVHQRRSGERNRVCVCVCVSGSRHFADGSEGRDRKRLQTGKEEVKRRDTSLLPIWDMGPETTRETRETREDQRGPERTRGDGEDGEDRFIRGKLPGGYNYLHVTTPTPTDLTPPPPVPQDRRIVTGHVETGNYFSLHLDCYERVDTITCFSLKPLPVSNYLSLYGKHQQLLGQLLTRYHQDLIHDLFCDLEQELQQITAHTLQGDAEQETATATDCGAFKDAASRAALRHRAVKYLNFNRNLLPMFSCPGQL</sequence>
<dbReference type="AlphaFoldDB" id="A0AAV6PLR9"/>
<reference evidence="3 4" key="1">
    <citation type="journal article" date="2021" name="Sci. Rep.">
        <title>Chromosome anchoring in Senegalese sole (Solea senegalensis) reveals sex-associated markers and genome rearrangements in flatfish.</title>
        <authorList>
            <person name="Guerrero-Cozar I."/>
            <person name="Gomez-Garrido J."/>
            <person name="Berbel C."/>
            <person name="Martinez-Blanch J.F."/>
            <person name="Alioto T."/>
            <person name="Claros M.G."/>
            <person name="Gagnaire P.A."/>
            <person name="Manchado M."/>
        </authorList>
    </citation>
    <scope>NUCLEOTIDE SEQUENCE [LARGE SCALE GENOMIC DNA]</scope>
    <source>
        <strain evidence="3">Sse05_10M</strain>
    </source>
</reference>
<organism evidence="3 4">
    <name type="scientific">Solea senegalensis</name>
    <name type="common">Senegalese sole</name>
    <dbReference type="NCBI Taxonomy" id="28829"/>
    <lineage>
        <taxon>Eukaryota</taxon>
        <taxon>Metazoa</taxon>
        <taxon>Chordata</taxon>
        <taxon>Craniata</taxon>
        <taxon>Vertebrata</taxon>
        <taxon>Euteleostomi</taxon>
        <taxon>Actinopterygii</taxon>
        <taxon>Neopterygii</taxon>
        <taxon>Teleostei</taxon>
        <taxon>Neoteleostei</taxon>
        <taxon>Acanthomorphata</taxon>
        <taxon>Carangaria</taxon>
        <taxon>Pleuronectiformes</taxon>
        <taxon>Pleuronectoidei</taxon>
        <taxon>Soleidae</taxon>
        <taxon>Solea</taxon>
    </lineage>
</organism>
<proteinExistence type="predicted"/>
<name>A0AAV6PLR9_SOLSE</name>
<dbReference type="InterPro" id="IPR056299">
    <property type="entry name" value="CFAP61_dimer"/>
</dbReference>
<feature type="region of interest" description="Disordered" evidence="1">
    <location>
        <begin position="98"/>
        <end position="162"/>
    </location>
</feature>
<feature type="region of interest" description="Disordered" evidence="1">
    <location>
        <begin position="43"/>
        <end position="79"/>
    </location>
</feature>
<dbReference type="EMBL" id="JAGKHQ010000654">
    <property type="protein sequence ID" value="KAG7466596.1"/>
    <property type="molecule type" value="Genomic_DNA"/>
</dbReference>
<dbReference type="InterPro" id="IPR038884">
    <property type="entry name" value="CFAP61"/>
</dbReference>
<dbReference type="PANTHER" id="PTHR21178">
    <property type="entry name" value="CILIA- AND FLAGELLA-ASSOCIATED PROTEIN 61"/>
    <property type="match status" value="1"/>
</dbReference>
<protein>
    <recommendedName>
        <fullName evidence="2">CFAP61 dimerisation domain-containing protein</fullName>
    </recommendedName>
</protein>